<dbReference type="OrthoDB" id="7693516at2759"/>
<dbReference type="InParanoid" id="A0A7M7H8W3"/>
<sequence length="127" mass="14235">MNFLHEAIRQGYKVPVIQQLLELGYKIEVPTQDGRSQLQIAITAGHNHLVKHLIERGARIDPPVTSDGESSLYLALRIKNIFAIVTLLQYGATLKRDKNSKNSMVKLTANDNDEEMLVLMWGIGVPL</sequence>
<feature type="repeat" description="ANK" evidence="3">
    <location>
        <begin position="33"/>
        <end position="61"/>
    </location>
</feature>
<dbReference type="SUPFAM" id="SSF48403">
    <property type="entry name" value="Ankyrin repeat"/>
    <property type="match status" value="1"/>
</dbReference>
<dbReference type="RefSeq" id="XP_008212083.1">
    <property type="nucleotide sequence ID" value="XM_008213861.1"/>
</dbReference>
<dbReference type="GeneID" id="103317111"/>
<dbReference type="PANTHER" id="PTHR24171">
    <property type="entry name" value="ANKYRIN REPEAT DOMAIN-CONTAINING PROTEIN 39-RELATED"/>
    <property type="match status" value="1"/>
</dbReference>
<dbReference type="Gene3D" id="1.25.40.20">
    <property type="entry name" value="Ankyrin repeat-containing domain"/>
    <property type="match status" value="1"/>
</dbReference>
<name>A0A7M7H8W3_NASVI</name>
<dbReference type="KEGG" id="nvi:103317111"/>
<dbReference type="Proteomes" id="UP000002358">
    <property type="component" value="Unassembled WGS sequence"/>
</dbReference>
<accession>A0A7M7H8W3</accession>
<keyword evidence="5" id="KW-1185">Reference proteome</keyword>
<evidence type="ECO:0000256" key="3">
    <source>
        <dbReference type="PROSITE-ProRule" id="PRU00023"/>
    </source>
</evidence>
<keyword evidence="2 3" id="KW-0040">ANK repeat</keyword>
<dbReference type="EnsemblMetazoa" id="XM_008213861">
    <property type="protein sequence ID" value="XP_008212083"/>
    <property type="gene ID" value="LOC103317111"/>
</dbReference>
<dbReference type="AlphaFoldDB" id="A0A7M7H8W3"/>
<dbReference type="GO" id="GO:0031436">
    <property type="term" value="C:BRCA1-BARD1 complex"/>
    <property type="evidence" value="ECO:0007669"/>
    <property type="project" value="TreeGrafter"/>
</dbReference>
<keyword evidence="1" id="KW-0677">Repeat</keyword>
<evidence type="ECO:0000256" key="2">
    <source>
        <dbReference type="ARBA" id="ARBA00023043"/>
    </source>
</evidence>
<dbReference type="PANTHER" id="PTHR24171:SF8">
    <property type="entry name" value="BRCA1-ASSOCIATED RING DOMAIN PROTEIN 1"/>
    <property type="match status" value="1"/>
</dbReference>
<dbReference type="InterPro" id="IPR002110">
    <property type="entry name" value="Ankyrin_rpt"/>
</dbReference>
<proteinExistence type="predicted"/>
<dbReference type="SMR" id="A0A7M7H8W3"/>
<protein>
    <submittedName>
        <fullName evidence="4">Uncharacterized protein</fullName>
    </submittedName>
</protein>
<dbReference type="Pfam" id="PF12796">
    <property type="entry name" value="Ank_2"/>
    <property type="match status" value="1"/>
</dbReference>
<dbReference type="InterPro" id="IPR036770">
    <property type="entry name" value="Ankyrin_rpt-contain_sf"/>
</dbReference>
<evidence type="ECO:0000256" key="1">
    <source>
        <dbReference type="ARBA" id="ARBA00022737"/>
    </source>
</evidence>
<evidence type="ECO:0000313" key="4">
    <source>
        <dbReference type="EnsemblMetazoa" id="XP_008212083"/>
    </source>
</evidence>
<evidence type="ECO:0000313" key="5">
    <source>
        <dbReference type="Proteomes" id="UP000002358"/>
    </source>
</evidence>
<dbReference type="PROSITE" id="PS50297">
    <property type="entry name" value="ANK_REP_REGION"/>
    <property type="match status" value="1"/>
</dbReference>
<dbReference type="PROSITE" id="PS50088">
    <property type="entry name" value="ANK_REPEAT"/>
    <property type="match status" value="1"/>
</dbReference>
<dbReference type="GO" id="GO:0004842">
    <property type="term" value="F:ubiquitin-protein transferase activity"/>
    <property type="evidence" value="ECO:0007669"/>
    <property type="project" value="TreeGrafter"/>
</dbReference>
<dbReference type="SMART" id="SM00248">
    <property type="entry name" value="ANK"/>
    <property type="match status" value="2"/>
</dbReference>
<dbReference type="GO" id="GO:0070531">
    <property type="term" value="C:BRCA1-A complex"/>
    <property type="evidence" value="ECO:0007669"/>
    <property type="project" value="TreeGrafter"/>
</dbReference>
<organism evidence="4 5">
    <name type="scientific">Nasonia vitripennis</name>
    <name type="common">Parasitic wasp</name>
    <dbReference type="NCBI Taxonomy" id="7425"/>
    <lineage>
        <taxon>Eukaryota</taxon>
        <taxon>Metazoa</taxon>
        <taxon>Ecdysozoa</taxon>
        <taxon>Arthropoda</taxon>
        <taxon>Hexapoda</taxon>
        <taxon>Insecta</taxon>
        <taxon>Pterygota</taxon>
        <taxon>Neoptera</taxon>
        <taxon>Endopterygota</taxon>
        <taxon>Hymenoptera</taxon>
        <taxon>Apocrita</taxon>
        <taxon>Proctotrupomorpha</taxon>
        <taxon>Chalcidoidea</taxon>
        <taxon>Pteromalidae</taxon>
        <taxon>Pteromalinae</taxon>
        <taxon>Nasonia</taxon>
    </lineage>
</organism>
<dbReference type="GO" id="GO:0085020">
    <property type="term" value="P:protein K6-linked ubiquitination"/>
    <property type="evidence" value="ECO:0007669"/>
    <property type="project" value="TreeGrafter"/>
</dbReference>
<reference evidence="4" key="1">
    <citation type="submission" date="2021-01" db="UniProtKB">
        <authorList>
            <consortium name="EnsemblMetazoa"/>
        </authorList>
    </citation>
    <scope>IDENTIFICATION</scope>
</reference>